<feature type="region of interest" description="Disordered" evidence="1">
    <location>
        <begin position="162"/>
        <end position="183"/>
    </location>
</feature>
<evidence type="ECO:0000256" key="1">
    <source>
        <dbReference type="SAM" id="MobiDB-lite"/>
    </source>
</evidence>
<reference evidence="2" key="2">
    <citation type="journal article" date="2021" name="PeerJ">
        <title>Extensive microbial diversity within the chicken gut microbiome revealed by metagenomics and culture.</title>
        <authorList>
            <person name="Gilroy R."/>
            <person name="Ravi A."/>
            <person name="Getino M."/>
            <person name="Pursley I."/>
            <person name="Horton D.L."/>
            <person name="Alikhan N.F."/>
            <person name="Baker D."/>
            <person name="Gharbi K."/>
            <person name="Hall N."/>
            <person name="Watson M."/>
            <person name="Adriaenssens E.M."/>
            <person name="Foster-Nyarko E."/>
            <person name="Jarju S."/>
            <person name="Secka A."/>
            <person name="Antonio M."/>
            <person name="Oren A."/>
            <person name="Chaudhuri R.R."/>
            <person name="La Ragione R."/>
            <person name="Hildebrand F."/>
            <person name="Pallen M.J."/>
        </authorList>
    </citation>
    <scope>NUCLEOTIDE SEQUENCE</scope>
    <source>
        <strain evidence="2">B1-3475</strain>
    </source>
</reference>
<dbReference type="AlphaFoldDB" id="A0A9D9HJH4"/>
<organism evidence="2 3">
    <name type="scientific">Candidatus Cryptobacteroides intestinigallinarum</name>
    <dbReference type="NCBI Taxonomy" id="2840767"/>
    <lineage>
        <taxon>Bacteria</taxon>
        <taxon>Pseudomonadati</taxon>
        <taxon>Bacteroidota</taxon>
        <taxon>Bacteroidia</taxon>
        <taxon>Bacteroidales</taxon>
        <taxon>Candidatus Cryptobacteroides</taxon>
    </lineage>
</organism>
<accession>A0A9D9HJH4</accession>
<name>A0A9D9HJH4_9BACT</name>
<sequence>MENQDYLIPLNGLASGRKEFLWNAGKMFFEDFGNEEMLDADLEIEAEAEKSGKEVHVDCRISGTVTVLCDRCMDELVLPVDTEAKISVRYGEAPDEIPEEGEADGDREIVWIGTMETELDMRQLIYDYVCLSLPMQRFHEDGECNPATVEVLSHGIKVSGEHPSGNPFEALQGIFGDNDDNNN</sequence>
<gene>
    <name evidence="2" type="ORF">IAC08_01050</name>
</gene>
<proteinExistence type="predicted"/>
<dbReference type="Proteomes" id="UP000823617">
    <property type="component" value="Unassembled WGS sequence"/>
</dbReference>
<evidence type="ECO:0000313" key="3">
    <source>
        <dbReference type="Proteomes" id="UP000823617"/>
    </source>
</evidence>
<dbReference type="InterPro" id="IPR003772">
    <property type="entry name" value="YceD"/>
</dbReference>
<comment type="caution">
    <text evidence="2">The sequence shown here is derived from an EMBL/GenBank/DDBJ whole genome shotgun (WGS) entry which is preliminary data.</text>
</comment>
<evidence type="ECO:0000313" key="2">
    <source>
        <dbReference type="EMBL" id="MBO8454977.1"/>
    </source>
</evidence>
<dbReference type="Pfam" id="PF02620">
    <property type="entry name" value="YceD"/>
    <property type="match status" value="1"/>
</dbReference>
<dbReference type="EMBL" id="JADIMK010000008">
    <property type="protein sequence ID" value="MBO8454977.1"/>
    <property type="molecule type" value="Genomic_DNA"/>
</dbReference>
<reference evidence="2" key="1">
    <citation type="submission" date="2020-10" db="EMBL/GenBank/DDBJ databases">
        <authorList>
            <person name="Gilroy R."/>
        </authorList>
    </citation>
    <scope>NUCLEOTIDE SEQUENCE</scope>
    <source>
        <strain evidence="2">B1-3475</strain>
    </source>
</reference>
<protein>
    <submittedName>
        <fullName evidence="2">DUF177 domain-containing protein</fullName>
    </submittedName>
</protein>